<dbReference type="SUPFAM" id="SSF54556">
    <property type="entry name" value="Chitinase insertion domain"/>
    <property type="match status" value="1"/>
</dbReference>
<dbReference type="InterPro" id="IPR011583">
    <property type="entry name" value="Chitinase_II/V-like_cat"/>
</dbReference>
<comment type="caution">
    <text evidence="3">The sequence shown here is derived from an EMBL/GenBank/DDBJ whole genome shotgun (WGS) entry which is preliminary data.</text>
</comment>
<dbReference type="SUPFAM" id="SSF51445">
    <property type="entry name" value="(Trans)glycosidases"/>
    <property type="match status" value="1"/>
</dbReference>
<keyword evidence="1" id="KW-0472">Membrane</keyword>
<dbReference type="InterPro" id="IPR050314">
    <property type="entry name" value="Glycosyl_Hydrlase_18"/>
</dbReference>
<dbReference type="PANTHER" id="PTHR11177:SF317">
    <property type="entry name" value="CHITINASE 12-RELATED"/>
    <property type="match status" value="1"/>
</dbReference>
<dbReference type="AlphaFoldDB" id="A0A1Y1WQH9"/>
<evidence type="ECO:0000259" key="2">
    <source>
        <dbReference type="PROSITE" id="PS51910"/>
    </source>
</evidence>
<dbReference type="PANTHER" id="PTHR11177">
    <property type="entry name" value="CHITINASE"/>
    <property type="match status" value="1"/>
</dbReference>
<dbReference type="InterPro" id="IPR017853">
    <property type="entry name" value="GH"/>
</dbReference>
<dbReference type="GO" id="GO:0008061">
    <property type="term" value="F:chitin binding"/>
    <property type="evidence" value="ECO:0007669"/>
    <property type="project" value="InterPro"/>
</dbReference>
<proteinExistence type="predicted"/>
<feature type="transmembrane region" description="Helical" evidence="1">
    <location>
        <begin position="477"/>
        <end position="494"/>
    </location>
</feature>
<evidence type="ECO:0000313" key="4">
    <source>
        <dbReference type="Proteomes" id="UP000193944"/>
    </source>
</evidence>
<dbReference type="STRING" id="1754192.A0A1Y1WQH9"/>
<name>A0A1Y1WQH9_9FUNG</name>
<reference evidence="3 4" key="2">
    <citation type="submission" date="2016-08" db="EMBL/GenBank/DDBJ databases">
        <title>Pervasive Adenine N6-methylation of Active Genes in Fungi.</title>
        <authorList>
            <consortium name="DOE Joint Genome Institute"/>
            <person name="Mondo S.J."/>
            <person name="Dannebaum R.O."/>
            <person name="Kuo R.C."/>
            <person name="Labutti K."/>
            <person name="Haridas S."/>
            <person name="Kuo A."/>
            <person name="Salamov A."/>
            <person name="Ahrendt S.R."/>
            <person name="Lipzen A."/>
            <person name="Sullivan W."/>
            <person name="Andreopoulos W.B."/>
            <person name="Clum A."/>
            <person name="Lindquist E."/>
            <person name="Daum C."/>
            <person name="Ramamoorthy G.K."/>
            <person name="Gryganskyi A."/>
            <person name="Culley D."/>
            <person name="Magnuson J.K."/>
            <person name="James T.Y."/>
            <person name="O'Malley M.A."/>
            <person name="Stajich J.E."/>
            <person name="Spatafora J.W."/>
            <person name="Visel A."/>
            <person name="Grigoriev I.V."/>
        </authorList>
    </citation>
    <scope>NUCLEOTIDE SEQUENCE [LARGE SCALE GENOMIC DNA]</scope>
    <source>
        <strain evidence="3 4">S4</strain>
    </source>
</reference>
<reference evidence="3 4" key="1">
    <citation type="submission" date="2016-08" db="EMBL/GenBank/DDBJ databases">
        <title>A Parts List for Fungal Cellulosomes Revealed by Comparative Genomics.</title>
        <authorList>
            <consortium name="DOE Joint Genome Institute"/>
            <person name="Haitjema C.H."/>
            <person name="Gilmore S.P."/>
            <person name="Henske J.K."/>
            <person name="Solomon K.V."/>
            <person name="De Groot R."/>
            <person name="Kuo A."/>
            <person name="Mondo S.J."/>
            <person name="Salamov A.A."/>
            <person name="Labutti K."/>
            <person name="Zhao Z."/>
            <person name="Chiniquy J."/>
            <person name="Barry K."/>
            <person name="Brewer H.M."/>
            <person name="Purvine S.O."/>
            <person name="Wright A.T."/>
            <person name="Boxma B."/>
            <person name="Van Alen T."/>
            <person name="Hackstein J.H."/>
            <person name="Baker S.E."/>
            <person name="Grigoriev I.V."/>
            <person name="O'Malley M.A."/>
        </authorList>
    </citation>
    <scope>NUCLEOTIDE SEQUENCE [LARGE SCALE GENOMIC DNA]</scope>
    <source>
        <strain evidence="3 4">S4</strain>
    </source>
</reference>
<keyword evidence="3" id="KW-0378">Hydrolase</keyword>
<gene>
    <name evidence="3" type="ORF">BCR32DRAFT_296727</name>
</gene>
<accession>A0A1Y1WQH9</accession>
<dbReference type="OrthoDB" id="76388at2759"/>
<organism evidence="3 4">
    <name type="scientific">Anaeromyces robustus</name>
    <dbReference type="NCBI Taxonomy" id="1754192"/>
    <lineage>
        <taxon>Eukaryota</taxon>
        <taxon>Fungi</taxon>
        <taxon>Fungi incertae sedis</taxon>
        <taxon>Chytridiomycota</taxon>
        <taxon>Chytridiomycota incertae sedis</taxon>
        <taxon>Neocallimastigomycetes</taxon>
        <taxon>Neocallimastigales</taxon>
        <taxon>Neocallimastigaceae</taxon>
        <taxon>Anaeromyces</taxon>
    </lineage>
</organism>
<dbReference type="Proteomes" id="UP000193944">
    <property type="component" value="Unassembled WGS sequence"/>
</dbReference>
<evidence type="ECO:0000313" key="3">
    <source>
        <dbReference type="EMBL" id="ORX75732.1"/>
    </source>
</evidence>
<dbReference type="Gene3D" id="3.20.20.80">
    <property type="entry name" value="Glycosidases"/>
    <property type="match status" value="1"/>
</dbReference>
<dbReference type="EMBL" id="MCFG01000340">
    <property type="protein sequence ID" value="ORX75732.1"/>
    <property type="molecule type" value="Genomic_DNA"/>
</dbReference>
<evidence type="ECO:0000256" key="1">
    <source>
        <dbReference type="SAM" id="Phobius"/>
    </source>
</evidence>
<keyword evidence="4" id="KW-1185">Reference proteome</keyword>
<feature type="domain" description="GH18" evidence="2">
    <location>
        <begin position="34"/>
        <end position="410"/>
    </location>
</feature>
<dbReference type="GO" id="GO:0006032">
    <property type="term" value="P:chitin catabolic process"/>
    <property type="evidence" value="ECO:0007669"/>
    <property type="project" value="TreeGrafter"/>
</dbReference>
<dbReference type="Gene3D" id="3.10.50.10">
    <property type="match status" value="1"/>
</dbReference>
<dbReference type="InterPro" id="IPR029070">
    <property type="entry name" value="Chitinase_insertion_sf"/>
</dbReference>
<dbReference type="PROSITE" id="PS51910">
    <property type="entry name" value="GH18_2"/>
    <property type="match status" value="1"/>
</dbReference>
<dbReference type="GO" id="GO:0005576">
    <property type="term" value="C:extracellular region"/>
    <property type="evidence" value="ECO:0007669"/>
    <property type="project" value="TreeGrafter"/>
</dbReference>
<dbReference type="InterPro" id="IPR001223">
    <property type="entry name" value="Glyco_hydro18_cat"/>
</dbReference>
<dbReference type="GO" id="GO:0005975">
    <property type="term" value="P:carbohydrate metabolic process"/>
    <property type="evidence" value="ECO:0007669"/>
    <property type="project" value="InterPro"/>
</dbReference>
<protein>
    <submittedName>
        <fullName evidence="3">Glycoside hydrolase</fullName>
    </submittedName>
</protein>
<sequence length="495" mass="57426">MILKIKRSLFNIILSLYSISKFIIHVKSQNSTNVLSFGYFDGSLNDPLSIDGSKFSHIIYAFGSIDDNNQVKPYNQFEDIERDYHQSQKNCNCCLKGSYYQLFLLKQKYPHLKLILSIGGWGNSERFSLTFLTAQSRSTFIESITQWFYKYPFFEGLDIDWEYPISGGEEGTNHNENDGENLALFIKELRTYWNSIGHEDWYITLALPASLPSYLSENPNTMSIFAENLNWVLIMLYELAYGTSVTRHNSNWSPSIYDTAEAKYRCVYQCLESYLNKSTFQLSQLIIGIPMFSREYYEVRDDGSSIDFPGFNMPFNEDIPLGASGYNELMEKYLNNGFKDYYDPDAQASYLFNNDTHVYATYESRSGALPKINFIMEHGLGGLFYWELGRDSKLPQYSIVNYVNDIIKIDYSAIFNSSMENLILKTKKEERKKVIRENSICHQFTSKNPEFCNTDCEWGYETHLIMESFSISLNLNINYLLLQFTIIVIGFLIIS</sequence>
<dbReference type="Pfam" id="PF00704">
    <property type="entry name" value="Glyco_hydro_18"/>
    <property type="match status" value="1"/>
</dbReference>
<dbReference type="GO" id="GO:0004568">
    <property type="term" value="F:chitinase activity"/>
    <property type="evidence" value="ECO:0007669"/>
    <property type="project" value="TreeGrafter"/>
</dbReference>
<keyword evidence="1" id="KW-1133">Transmembrane helix</keyword>
<keyword evidence="1" id="KW-0812">Transmembrane</keyword>
<dbReference type="SMART" id="SM00636">
    <property type="entry name" value="Glyco_18"/>
    <property type="match status" value="1"/>
</dbReference>